<dbReference type="GO" id="GO:0047474">
    <property type="term" value="F:long-chain fatty acid--protein ligase activity"/>
    <property type="evidence" value="ECO:0007669"/>
    <property type="project" value="InterPro"/>
</dbReference>
<protein>
    <recommendedName>
        <fullName evidence="1">Acyl-protein synthetase LuxE domain-containing protein</fullName>
    </recommendedName>
</protein>
<keyword evidence="3" id="KW-1185">Reference proteome</keyword>
<dbReference type="InterPro" id="IPR007534">
    <property type="entry name" value="LuxE"/>
</dbReference>
<proteinExistence type="predicted"/>
<evidence type="ECO:0000313" key="3">
    <source>
        <dbReference type="Proteomes" id="UP000469346"/>
    </source>
</evidence>
<dbReference type="Proteomes" id="UP000469346">
    <property type="component" value="Unassembled WGS sequence"/>
</dbReference>
<comment type="caution">
    <text evidence="2">The sequence shown here is derived from an EMBL/GenBank/DDBJ whole genome shotgun (WGS) entry which is preliminary data.</text>
</comment>
<sequence length="359" mass="38417">MPESPPPEKREILDTVAALMAPGAGGPEDFEAAALRLFAYQFEAVAALGAFWRSLAATPETVRRSADIPPVPLAAFKRRVIYGGGPPVRTFRTSGTSGRGRGSAPFDADDLALMDRSILANAGAHLFADGARARFFMLVPPPEEAPEVIMAYGMRVIADRFGLGEPFYAVRRGVLELEAGLETLAAWRREKDPVCLVGGSFGFVNFMDAAAGRRPGPLPEGSRLLDAGGFKGRSRELDRTAFVAEASGFFGLDPDRCYNLYGLTELASQFYSRNRGPKVPPPWARARVVDPLTLEEVLPGRTGVPLLLDLANVSRPMAVLTDDIAVNLGGGRFDVVGRASGAAPRGCSLSLEEVRPCGR</sequence>
<name>A0A6N9TMV6_DISTH</name>
<reference evidence="2 3" key="1">
    <citation type="submission" date="2020-02" db="EMBL/GenBank/DDBJ databases">
        <title>Comparative genomics of sulfur disproportionating microorganisms.</title>
        <authorList>
            <person name="Ward L.M."/>
            <person name="Bertran E."/>
            <person name="Johnston D.T."/>
        </authorList>
    </citation>
    <scope>NUCLEOTIDE SEQUENCE [LARGE SCALE GENOMIC DNA]</scope>
    <source>
        <strain evidence="2 3">DSM 100025</strain>
    </source>
</reference>
<organism evidence="2 3">
    <name type="scientific">Dissulfurirhabdus thermomarina</name>
    <dbReference type="NCBI Taxonomy" id="1765737"/>
    <lineage>
        <taxon>Bacteria</taxon>
        <taxon>Deltaproteobacteria</taxon>
        <taxon>Dissulfurirhabdaceae</taxon>
        <taxon>Dissulfurirhabdus</taxon>
    </lineage>
</organism>
<feature type="domain" description="Acyl-protein synthetase LuxE" evidence="1">
    <location>
        <begin position="190"/>
        <end position="353"/>
    </location>
</feature>
<dbReference type="GO" id="GO:0008218">
    <property type="term" value="P:bioluminescence"/>
    <property type="evidence" value="ECO:0007669"/>
    <property type="project" value="InterPro"/>
</dbReference>
<dbReference type="EMBL" id="JAAGRR010000003">
    <property type="protein sequence ID" value="NDY41403.1"/>
    <property type="molecule type" value="Genomic_DNA"/>
</dbReference>
<dbReference type="RefSeq" id="WP_163297564.1">
    <property type="nucleotide sequence ID" value="NZ_JAAGRR010000003.1"/>
</dbReference>
<accession>A0A6N9TMV6</accession>
<evidence type="ECO:0000259" key="1">
    <source>
        <dbReference type="Pfam" id="PF04443"/>
    </source>
</evidence>
<dbReference type="Pfam" id="PF04443">
    <property type="entry name" value="LuxE"/>
    <property type="match status" value="1"/>
</dbReference>
<gene>
    <name evidence="2" type="ORF">G3N55_00865</name>
</gene>
<dbReference type="AlphaFoldDB" id="A0A6N9TMV6"/>
<evidence type="ECO:0000313" key="2">
    <source>
        <dbReference type="EMBL" id="NDY41403.1"/>
    </source>
</evidence>